<dbReference type="AlphaFoldDB" id="A0A8J5RGT3"/>
<organism evidence="2 3">
    <name type="scientific">Zizania palustris</name>
    <name type="common">Northern wild rice</name>
    <dbReference type="NCBI Taxonomy" id="103762"/>
    <lineage>
        <taxon>Eukaryota</taxon>
        <taxon>Viridiplantae</taxon>
        <taxon>Streptophyta</taxon>
        <taxon>Embryophyta</taxon>
        <taxon>Tracheophyta</taxon>
        <taxon>Spermatophyta</taxon>
        <taxon>Magnoliopsida</taxon>
        <taxon>Liliopsida</taxon>
        <taxon>Poales</taxon>
        <taxon>Poaceae</taxon>
        <taxon>BOP clade</taxon>
        <taxon>Oryzoideae</taxon>
        <taxon>Oryzeae</taxon>
        <taxon>Zizaniinae</taxon>
        <taxon>Zizania</taxon>
    </lineage>
</organism>
<sequence>MEPIQPHRNPRRVAIAAGKGNGNGKSSPEAGKSTRPTALEFPNNATPAARVVTVVLDVGLASEVVVGSPTTPSGGKRQYKATNRHAEGKSPVYAIVFNFLDVRYYDVFAPS</sequence>
<evidence type="ECO:0000313" key="2">
    <source>
        <dbReference type="EMBL" id="KAG8046507.1"/>
    </source>
</evidence>
<gene>
    <name evidence="2" type="ORF">GUJ93_ZPchr0008g12563</name>
</gene>
<accession>A0A8J5RGT3</accession>
<evidence type="ECO:0000256" key="1">
    <source>
        <dbReference type="SAM" id="MobiDB-lite"/>
    </source>
</evidence>
<reference evidence="2" key="2">
    <citation type="submission" date="2021-02" db="EMBL/GenBank/DDBJ databases">
        <authorList>
            <person name="Kimball J.A."/>
            <person name="Haas M.W."/>
            <person name="Macchietto M."/>
            <person name="Kono T."/>
            <person name="Duquette J."/>
            <person name="Shao M."/>
        </authorList>
    </citation>
    <scope>NUCLEOTIDE SEQUENCE</scope>
    <source>
        <tissue evidence="2">Fresh leaf tissue</tissue>
    </source>
</reference>
<name>A0A8J5RGT3_ZIZPA</name>
<dbReference type="OrthoDB" id="719497at2759"/>
<proteinExistence type="predicted"/>
<feature type="region of interest" description="Disordered" evidence="1">
    <location>
        <begin position="1"/>
        <end position="42"/>
    </location>
</feature>
<protein>
    <submittedName>
        <fullName evidence="2">Uncharacterized protein</fullName>
    </submittedName>
</protein>
<reference evidence="2" key="1">
    <citation type="journal article" date="2021" name="bioRxiv">
        <title>Whole Genome Assembly and Annotation of Northern Wild Rice, Zizania palustris L., Supports a Whole Genome Duplication in the Zizania Genus.</title>
        <authorList>
            <person name="Haas M."/>
            <person name="Kono T."/>
            <person name="Macchietto M."/>
            <person name="Millas R."/>
            <person name="McGilp L."/>
            <person name="Shao M."/>
            <person name="Duquette J."/>
            <person name="Hirsch C.N."/>
            <person name="Kimball J."/>
        </authorList>
    </citation>
    <scope>NUCLEOTIDE SEQUENCE</scope>
    <source>
        <tissue evidence="2">Fresh leaf tissue</tissue>
    </source>
</reference>
<keyword evidence="3" id="KW-1185">Reference proteome</keyword>
<dbReference type="EMBL" id="JAAALK010000290">
    <property type="protein sequence ID" value="KAG8046507.1"/>
    <property type="molecule type" value="Genomic_DNA"/>
</dbReference>
<evidence type="ECO:0000313" key="3">
    <source>
        <dbReference type="Proteomes" id="UP000729402"/>
    </source>
</evidence>
<dbReference type="Proteomes" id="UP000729402">
    <property type="component" value="Unassembled WGS sequence"/>
</dbReference>
<comment type="caution">
    <text evidence="2">The sequence shown here is derived from an EMBL/GenBank/DDBJ whole genome shotgun (WGS) entry which is preliminary data.</text>
</comment>